<dbReference type="Gene3D" id="3.40.50.300">
    <property type="entry name" value="P-loop containing nucleotide triphosphate hydrolases"/>
    <property type="match status" value="1"/>
</dbReference>
<keyword evidence="2" id="KW-0808">Transferase</keyword>
<comment type="caution">
    <text evidence="5">The sequence shown here is derived from an EMBL/GenBank/DDBJ whole genome shotgun (WGS) entry which is preliminary data.</text>
</comment>
<evidence type="ECO:0000313" key="6">
    <source>
        <dbReference type="Proteomes" id="UP000744555"/>
    </source>
</evidence>
<keyword evidence="6" id="KW-1185">Reference proteome</keyword>
<evidence type="ECO:0000256" key="3">
    <source>
        <dbReference type="SAM" id="Coils"/>
    </source>
</evidence>
<dbReference type="Pfam" id="PF00685">
    <property type="entry name" value="Sulfotransfer_1"/>
    <property type="match status" value="1"/>
</dbReference>
<keyword evidence="3" id="KW-0175">Coiled coil</keyword>
<proteinExistence type="inferred from homology"/>
<evidence type="ECO:0000256" key="2">
    <source>
        <dbReference type="ARBA" id="ARBA00022679"/>
    </source>
</evidence>
<protein>
    <recommendedName>
        <fullName evidence="4">Sulfotransferase domain-containing protein</fullName>
    </recommendedName>
</protein>
<organism evidence="5 6">
    <name type="scientific">Aquipseudomonas alcaligenes</name>
    <name type="common">Pseudomonas alcaligenes</name>
    <dbReference type="NCBI Taxonomy" id="43263"/>
    <lineage>
        <taxon>Bacteria</taxon>
        <taxon>Pseudomonadati</taxon>
        <taxon>Pseudomonadota</taxon>
        <taxon>Gammaproteobacteria</taxon>
        <taxon>Pseudomonadales</taxon>
        <taxon>Pseudomonadaceae</taxon>
        <taxon>Aquipseudomonas</taxon>
    </lineage>
</organism>
<dbReference type="PANTHER" id="PTHR11783">
    <property type="entry name" value="SULFOTRANSFERASE SULT"/>
    <property type="match status" value="1"/>
</dbReference>
<evidence type="ECO:0000256" key="1">
    <source>
        <dbReference type="ARBA" id="ARBA00005771"/>
    </source>
</evidence>
<feature type="coiled-coil region" evidence="3">
    <location>
        <begin position="257"/>
        <end position="298"/>
    </location>
</feature>
<evidence type="ECO:0000313" key="5">
    <source>
        <dbReference type="EMBL" id="MBC9252582.1"/>
    </source>
</evidence>
<gene>
    <name evidence="5" type="ORF">A9179_20145</name>
</gene>
<comment type="similarity">
    <text evidence="1">Belongs to the sulfotransferase 1 family.</text>
</comment>
<dbReference type="InterPro" id="IPR027417">
    <property type="entry name" value="P-loop_NTPase"/>
</dbReference>
<sequence>MIIWLASYPRSGNTYFRVLLNSIFGVRTYSIHNDTHDIAADQPTSEVVGHEHLPDNFDLAHARLSDNIYVIKTHTPPQNETDKAIYLVRDGRESTVSYHKYLKNFYSSPLALYDVITGAAAFGTWGEHVNSWSPQTRPNTLLIKFEDLVSAPEEFYPRIADFIGIPASKQQAPSFKELQAINPKFFNSGKKDSWLHRMSEEEQLAFWMTNHEQMKAMGYSDNTPALLNSEYAPFFLSLGRQFNKQFQRANAAAQPRIQKLEQEKAELLADLEATRKKFDEMKRQQRETDAQLTELKQSNSAMGREIESLMKIKRHVDLLAKQSALRTPRKAWHIYRQLIEISNTADHT</sequence>
<evidence type="ECO:0000259" key="4">
    <source>
        <dbReference type="Pfam" id="PF00685"/>
    </source>
</evidence>
<dbReference type="RefSeq" id="WP_187808036.1">
    <property type="nucleotide sequence ID" value="NZ_LZEU01000001.1"/>
</dbReference>
<accession>A0ABR7S4S1</accession>
<dbReference type="InterPro" id="IPR000863">
    <property type="entry name" value="Sulfotransferase_dom"/>
</dbReference>
<reference evidence="5 6" key="1">
    <citation type="submission" date="2016-06" db="EMBL/GenBank/DDBJ databases">
        <authorList>
            <person name="Ramos C."/>
            <person name="Pintado A."/>
            <person name="Crespo-Gomez J.I."/>
        </authorList>
    </citation>
    <scope>NUCLEOTIDE SEQUENCE [LARGE SCALE GENOMIC DNA]</scope>
    <source>
        <strain evidence="5 6">AVO110</strain>
    </source>
</reference>
<dbReference type="SUPFAM" id="SSF52540">
    <property type="entry name" value="P-loop containing nucleoside triphosphate hydrolases"/>
    <property type="match status" value="1"/>
</dbReference>
<dbReference type="Proteomes" id="UP000744555">
    <property type="component" value="Unassembled WGS sequence"/>
</dbReference>
<dbReference type="EMBL" id="LZEU01000001">
    <property type="protein sequence ID" value="MBC9252582.1"/>
    <property type="molecule type" value="Genomic_DNA"/>
</dbReference>
<feature type="domain" description="Sulfotransferase" evidence="4">
    <location>
        <begin position="3"/>
        <end position="217"/>
    </location>
</feature>
<name>A0ABR7S4S1_AQUAC</name>